<dbReference type="AlphaFoldDB" id="A0A1D2LBJ5"/>
<keyword evidence="10" id="KW-1185">Reference proteome</keyword>
<evidence type="ECO:0000256" key="7">
    <source>
        <dbReference type="SAM" id="Phobius"/>
    </source>
</evidence>
<dbReference type="InterPro" id="IPR035952">
    <property type="entry name" value="Rhomboid-like_sf"/>
</dbReference>
<dbReference type="Proteomes" id="UP000243591">
    <property type="component" value="Chromosome"/>
</dbReference>
<dbReference type="InterPro" id="IPR019734">
    <property type="entry name" value="TPR_rpt"/>
</dbReference>
<dbReference type="GeneID" id="66538176"/>
<evidence type="ECO:0000256" key="6">
    <source>
        <dbReference type="ARBA" id="ARBA00023136"/>
    </source>
</evidence>
<dbReference type="SUPFAM" id="SSF144091">
    <property type="entry name" value="Rhomboid-like"/>
    <property type="match status" value="1"/>
</dbReference>
<dbReference type="OrthoDB" id="9813074at2"/>
<evidence type="ECO:0000256" key="4">
    <source>
        <dbReference type="ARBA" id="ARBA00022801"/>
    </source>
</evidence>
<feature type="domain" description="Peptidase S54 rhomboid" evidence="8">
    <location>
        <begin position="223"/>
        <end position="357"/>
    </location>
</feature>
<evidence type="ECO:0000313" key="10">
    <source>
        <dbReference type="Proteomes" id="UP000243591"/>
    </source>
</evidence>
<dbReference type="GO" id="GO:0016020">
    <property type="term" value="C:membrane"/>
    <property type="evidence" value="ECO:0007669"/>
    <property type="project" value="UniProtKB-SubCell"/>
</dbReference>
<keyword evidence="6 7" id="KW-0472">Membrane</keyword>
<dbReference type="InterPro" id="IPR050925">
    <property type="entry name" value="Rhomboid_protease_S54"/>
</dbReference>
<dbReference type="InterPro" id="IPR011990">
    <property type="entry name" value="TPR-like_helical_dom_sf"/>
</dbReference>
<feature type="transmembrane region" description="Helical" evidence="7">
    <location>
        <begin position="264"/>
        <end position="282"/>
    </location>
</feature>
<evidence type="ECO:0000256" key="3">
    <source>
        <dbReference type="ARBA" id="ARBA00022692"/>
    </source>
</evidence>
<dbReference type="PANTHER" id="PTHR43731:SF14">
    <property type="entry name" value="PRESENILIN-ASSOCIATED RHOMBOID-LIKE PROTEIN, MITOCHONDRIAL"/>
    <property type="match status" value="1"/>
</dbReference>
<name>A0A1D2LBJ5_BROTH</name>
<feature type="transmembrane region" description="Helical" evidence="7">
    <location>
        <begin position="368"/>
        <end position="386"/>
    </location>
</feature>
<feature type="transmembrane region" description="Helical" evidence="7">
    <location>
        <begin position="288"/>
        <end position="306"/>
    </location>
</feature>
<keyword evidence="4" id="KW-0378">Hydrolase</keyword>
<keyword evidence="3 7" id="KW-0812">Transmembrane</keyword>
<evidence type="ECO:0000256" key="2">
    <source>
        <dbReference type="ARBA" id="ARBA00009045"/>
    </source>
</evidence>
<sequence>MKISVEYLFWYTTSHLVIDEGYRIIHFNEEELEVWLENQKNKQNPIIRISQRDVTWKVLVERDFEQMVNVMNQFRKELNRPKLQLTNIYLSEKPLGESGAYNYQKESKDKAILVNNYVIATDTQKEDIDKLSDVFVFGSKELLPIEAQTQMEIEKLKMNMVTHMSVNVKAPVKKTWKDQFLWTYVLIAMNALVFLAMTLMGGSTNTYVLALFGAKINELIVAGEWWRFITPAFIHIGMTHLLMNMVSLFILGTMVEKIFGGWRFLIIYFVSGLTGVIASFVYSDSLSAGASGAIFGLFGALLYLIIKKPQIYWKTLGVNVLLLLGINLVYGFVVSSVDQYAHIGGLIGGLLAAYIVAIKGQYFDWKRWGYTLITLVIIGFFIMLGFRNVNQSTNPDTGNSVVVNYMEHGKTAEAKKVIGVMQKNNYNDNVSDFFAGNLLLKENQTTAAIANYQAAIEKEPQFPEAYYNLALAYQAEGQLKQATSAAKKASEQSNVASYKDLYDKLRTAK</sequence>
<dbReference type="RefSeq" id="WP_069118765.1">
    <property type="nucleotide sequence ID" value="NZ_CP016839.1"/>
</dbReference>
<feature type="transmembrane region" description="Helical" evidence="7">
    <location>
        <begin position="313"/>
        <end position="333"/>
    </location>
</feature>
<dbReference type="SUPFAM" id="SSF48452">
    <property type="entry name" value="TPR-like"/>
    <property type="match status" value="1"/>
</dbReference>
<dbReference type="Pfam" id="PF01694">
    <property type="entry name" value="Rhomboid"/>
    <property type="match status" value="1"/>
</dbReference>
<dbReference type="SMART" id="SM00028">
    <property type="entry name" value="TPR"/>
    <property type="match status" value="2"/>
</dbReference>
<dbReference type="Pfam" id="PF13414">
    <property type="entry name" value="TPR_11"/>
    <property type="match status" value="1"/>
</dbReference>
<dbReference type="EMBL" id="CP023483">
    <property type="protein sequence ID" value="ATF25221.1"/>
    <property type="molecule type" value="Genomic_DNA"/>
</dbReference>
<evidence type="ECO:0000256" key="1">
    <source>
        <dbReference type="ARBA" id="ARBA00004141"/>
    </source>
</evidence>
<accession>A0A1D2LBJ5</accession>
<evidence type="ECO:0000313" key="9">
    <source>
        <dbReference type="EMBL" id="ATF25221.1"/>
    </source>
</evidence>
<keyword evidence="5 7" id="KW-1133">Transmembrane helix</keyword>
<proteinExistence type="inferred from homology"/>
<dbReference type="Gene3D" id="1.25.40.10">
    <property type="entry name" value="Tetratricopeptide repeat domain"/>
    <property type="match status" value="1"/>
</dbReference>
<feature type="transmembrane region" description="Helical" evidence="7">
    <location>
        <begin position="232"/>
        <end position="252"/>
    </location>
</feature>
<organism evidence="9 10">
    <name type="scientific">Brochothrix thermosphacta</name>
    <name type="common">Microbacterium thermosphactum</name>
    <dbReference type="NCBI Taxonomy" id="2756"/>
    <lineage>
        <taxon>Bacteria</taxon>
        <taxon>Bacillati</taxon>
        <taxon>Bacillota</taxon>
        <taxon>Bacilli</taxon>
        <taxon>Bacillales</taxon>
        <taxon>Listeriaceae</taxon>
        <taxon>Brochothrix</taxon>
    </lineage>
</organism>
<dbReference type="GO" id="GO:0004252">
    <property type="term" value="F:serine-type endopeptidase activity"/>
    <property type="evidence" value="ECO:0007669"/>
    <property type="project" value="InterPro"/>
</dbReference>
<dbReference type="STRING" id="2756.BFR44_01770"/>
<gene>
    <name evidence="9" type="ORF">CNY62_01805</name>
</gene>
<feature type="transmembrane region" description="Helical" evidence="7">
    <location>
        <begin position="181"/>
        <end position="202"/>
    </location>
</feature>
<protein>
    <recommendedName>
        <fullName evidence="8">Peptidase S54 rhomboid domain-containing protein</fullName>
    </recommendedName>
</protein>
<dbReference type="Gene3D" id="1.20.1540.10">
    <property type="entry name" value="Rhomboid-like"/>
    <property type="match status" value="1"/>
</dbReference>
<comment type="subcellular location">
    <subcellularLocation>
        <location evidence="1">Membrane</location>
        <topology evidence="1">Multi-pass membrane protein</topology>
    </subcellularLocation>
</comment>
<dbReference type="InterPro" id="IPR022764">
    <property type="entry name" value="Peptidase_S54_rhomboid_dom"/>
</dbReference>
<comment type="similarity">
    <text evidence="2">Belongs to the peptidase S54 family.</text>
</comment>
<reference evidence="9 10" key="1">
    <citation type="submission" date="2017-09" db="EMBL/GenBank/DDBJ databases">
        <title>Complete Genome Sequences of Two Strains of the Meat Spoilage Bacterium Brochothrix thermosphacta Isolated from Ground Chicken.</title>
        <authorList>
            <person name="Paoli G.C."/>
            <person name="Wijey C."/>
            <person name="Chen C.-Y."/>
            <person name="Nguyen L."/>
            <person name="Yan X."/>
            <person name="Irwin P.L."/>
        </authorList>
    </citation>
    <scope>NUCLEOTIDE SEQUENCE [LARGE SCALE GENOMIC DNA]</scope>
    <source>
        <strain evidence="9 10">BI</strain>
    </source>
</reference>
<evidence type="ECO:0000259" key="8">
    <source>
        <dbReference type="Pfam" id="PF01694"/>
    </source>
</evidence>
<dbReference type="KEGG" id="bths:CNY62_01805"/>
<evidence type="ECO:0000256" key="5">
    <source>
        <dbReference type="ARBA" id="ARBA00022989"/>
    </source>
</evidence>
<dbReference type="PANTHER" id="PTHR43731">
    <property type="entry name" value="RHOMBOID PROTEASE"/>
    <property type="match status" value="1"/>
</dbReference>
<feature type="transmembrane region" description="Helical" evidence="7">
    <location>
        <begin position="339"/>
        <end position="356"/>
    </location>
</feature>